<proteinExistence type="inferred from homology"/>
<dbReference type="Proteomes" id="UP000030748">
    <property type="component" value="Unassembled WGS sequence"/>
</dbReference>
<evidence type="ECO:0000256" key="5">
    <source>
        <dbReference type="ARBA" id="ARBA00022989"/>
    </source>
</evidence>
<dbReference type="EMBL" id="KI630319">
    <property type="protein sequence ID" value="EYU41955.1"/>
    <property type="molecule type" value="Genomic_DNA"/>
</dbReference>
<sequence length="284" mass="33170">MKEDHIEKIAIKKTKHVLKFPHFATLILLAFVLVVIHLTRGNVESQNLVEKEQIGGKWVYDNSSYPLYKEEQCSFMENDFACETYGRKDLKYQNWRWQPHHCNLPRFNGTALLEKLRGKKLIFVGDSLNRNQWKSMLCLIDSYLPPLSNKSVVLEGNLLKFASDVNNVVCRSTMWSTDHTCYKETEPNWDEKYWPSGANRGMMEIVESTIEKLSKRGVKVEYLNITQLSAYREDGHPSVHRTFWNAISKEQLKNITLFADCMHWCLPGVPDVWNQILYSYIINS</sequence>
<dbReference type="InterPro" id="IPR025846">
    <property type="entry name" value="TBL_N"/>
</dbReference>
<dbReference type="GO" id="GO:0016413">
    <property type="term" value="F:O-acetyltransferase activity"/>
    <property type="evidence" value="ECO:0000318"/>
    <property type="project" value="GO_Central"/>
</dbReference>
<dbReference type="STRING" id="4155.A0A022RST1"/>
<evidence type="ECO:0000256" key="3">
    <source>
        <dbReference type="ARBA" id="ARBA00022692"/>
    </source>
</evidence>
<dbReference type="PANTHER" id="PTHR32285:SF239">
    <property type="entry name" value="PROTEIN TRICHOME BIREFRINGENCE-LIKE 34"/>
    <property type="match status" value="1"/>
</dbReference>
<comment type="subcellular location">
    <subcellularLocation>
        <location evidence="1">Membrane</location>
        <topology evidence="1">Single-pass membrane protein</topology>
    </subcellularLocation>
</comment>
<reference evidence="10 11" key="1">
    <citation type="journal article" date="2013" name="Proc. Natl. Acad. Sci. U.S.A.">
        <title>Fine-scale variation in meiotic recombination in Mimulus inferred from population shotgun sequencing.</title>
        <authorList>
            <person name="Hellsten U."/>
            <person name="Wright K.M."/>
            <person name="Jenkins J."/>
            <person name="Shu S."/>
            <person name="Yuan Y."/>
            <person name="Wessler S.R."/>
            <person name="Schmutz J."/>
            <person name="Willis J.H."/>
            <person name="Rokhsar D.S."/>
        </authorList>
    </citation>
    <scope>NUCLEOTIDE SEQUENCE [LARGE SCALE GENOMIC DNA]</scope>
    <source>
        <strain evidence="11">cv. DUN x IM62</strain>
    </source>
</reference>
<evidence type="ECO:0000256" key="2">
    <source>
        <dbReference type="ARBA" id="ARBA00007727"/>
    </source>
</evidence>
<keyword evidence="4" id="KW-0735">Signal-anchor</keyword>
<gene>
    <name evidence="10" type="ORF">MIMGU_mgv11b017857mg</name>
</gene>
<feature type="domain" description="Trichome birefringence-like C-terminal" evidence="8">
    <location>
        <begin position="104"/>
        <end position="150"/>
    </location>
</feature>
<feature type="domain" description="Trichome birefringence-like N-terminal" evidence="9">
    <location>
        <begin position="55"/>
        <end position="103"/>
    </location>
</feature>
<keyword evidence="5 7" id="KW-1133">Transmembrane helix</keyword>
<keyword evidence="6 7" id="KW-0472">Membrane</keyword>
<name>A0A022RST1_ERYGU</name>
<feature type="transmembrane region" description="Helical" evidence="7">
    <location>
        <begin position="20"/>
        <end position="38"/>
    </location>
</feature>
<comment type="similarity">
    <text evidence="2">Belongs to the PC-esterase family. TBL subfamily.</text>
</comment>
<evidence type="ECO:0000313" key="10">
    <source>
        <dbReference type="EMBL" id="EYU41955.1"/>
    </source>
</evidence>
<evidence type="ECO:0000259" key="9">
    <source>
        <dbReference type="Pfam" id="PF14416"/>
    </source>
</evidence>
<dbReference type="eggNOG" id="ENOG502SKU8">
    <property type="taxonomic scope" value="Eukaryota"/>
</dbReference>
<evidence type="ECO:0000256" key="1">
    <source>
        <dbReference type="ARBA" id="ARBA00004167"/>
    </source>
</evidence>
<evidence type="ECO:0000256" key="4">
    <source>
        <dbReference type="ARBA" id="ARBA00022968"/>
    </source>
</evidence>
<evidence type="ECO:0000256" key="6">
    <source>
        <dbReference type="ARBA" id="ARBA00023136"/>
    </source>
</evidence>
<dbReference type="AlphaFoldDB" id="A0A022RST1"/>
<accession>A0A022RST1</accession>
<dbReference type="Pfam" id="PF14416">
    <property type="entry name" value="PMR5N"/>
    <property type="match status" value="1"/>
</dbReference>
<dbReference type="InterPro" id="IPR026057">
    <property type="entry name" value="TBL_C"/>
</dbReference>
<keyword evidence="11" id="KW-1185">Reference proteome</keyword>
<protein>
    <submittedName>
        <fullName evidence="10">Uncharacterized protein</fullName>
    </submittedName>
</protein>
<dbReference type="GO" id="GO:0005794">
    <property type="term" value="C:Golgi apparatus"/>
    <property type="evidence" value="ECO:0000318"/>
    <property type="project" value="GO_Central"/>
</dbReference>
<dbReference type="GO" id="GO:0016020">
    <property type="term" value="C:membrane"/>
    <property type="evidence" value="ECO:0007669"/>
    <property type="project" value="UniProtKB-SubCell"/>
</dbReference>
<feature type="domain" description="Trichome birefringence-like C-terminal" evidence="8">
    <location>
        <begin position="171"/>
        <end position="279"/>
    </location>
</feature>
<dbReference type="PANTHER" id="PTHR32285">
    <property type="entry name" value="PROTEIN TRICHOME BIREFRINGENCE-LIKE 9-RELATED"/>
    <property type="match status" value="1"/>
</dbReference>
<dbReference type="InterPro" id="IPR029962">
    <property type="entry name" value="TBL"/>
</dbReference>
<evidence type="ECO:0000313" key="11">
    <source>
        <dbReference type="Proteomes" id="UP000030748"/>
    </source>
</evidence>
<evidence type="ECO:0000256" key="7">
    <source>
        <dbReference type="SAM" id="Phobius"/>
    </source>
</evidence>
<keyword evidence="3 7" id="KW-0812">Transmembrane</keyword>
<dbReference type="Pfam" id="PF13839">
    <property type="entry name" value="PC-Esterase"/>
    <property type="match status" value="2"/>
</dbReference>
<evidence type="ECO:0000259" key="8">
    <source>
        <dbReference type="Pfam" id="PF13839"/>
    </source>
</evidence>
<organism evidence="10 11">
    <name type="scientific">Erythranthe guttata</name>
    <name type="common">Yellow monkey flower</name>
    <name type="synonym">Mimulus guttatus</name>
    <dbReference type="NCBI Taxonomy" id="4155"/>
    <lineage>
        <taxon>Eukaryota</taxon>
        <taxon>Viridiplantae</taxon>
        <taxon>Streptophyta</taxon>
        <taxon>Embryophyta</taxon>
        <taxon>Tracheophyta</taxon>
        <taxon>Spermatophyta</taxon>
        <taxon>Magnoliopsida</taxon>
        <taxon>eudicotyledons</taxon>
        <taxon>Gunneridae</taxon>
        <taxon>Pentapetalae</taxon>
        <taxon>asterids</taxon>
        <taxon>lamiids</taxon>
        <taxon>Lamiales</taxon>
        <taxon>Phrymaceae</taxon>
        <taxon>Erythranthe</taxon>
    </lineage>
</organism>